<dbReference type="Proteomes" id="UP000324678">
    <property type="component" value="Chromosome"/>
</dbReference>
<dbReference type="SUPFAM" id="SSF53474">
    <property type="entry name" value="alpha/beta-Hydrolases"/>
    <property type="match status" value="1"/>
</dbReference>
<protein>
    <submittedName>
        <fullName evidence="3">Alpha/beta hydrolase</fullName>
    </submittedName>
</protein>
<dbReference type="InterPro" id="IPR000073">
    <property type="entry name" value="AB_hydrolase_1"/>
</dbReference>
<dbReference type="EMBL" id="CP043505">
    <property type="protein sequence ID" value="QEO13888.1"/>
    <property type="molecule type" value="Genomic_DNA"/>
</dbReference>
<sequence>MSSTTNTQAFTHAVTGDGPASGLTITGRQGSPAERADGAPLVIALHGGTYTSEYFDIPGYSLIDRAVEAGIPIIALDRPGYAGSTWIEPEESIILQNAEALDQVIGEIWAEYGEGLAGVVLIAHSIGGAVATAIAARHPEWPLLGLAVSGCLLTVPAESRQAWLDLPPIPTIDLPVPIKDSVMFGPEGTYDESMPAASYPSNAEVPRAELLDITGPWIERVATVAAEVQVPVLARQAEFDALWITDADQVAGFGAAFSASPAVDAKLVPGSGHCIDFHHAGEALQREQLDFALRVAASANAPA</sequence>
<evidence type="ECO:0000313" key="4">
    <source>
        <dbReference type="Proteomes" id="UP000324678"/>
    </source>
</evidence>
<reference evidence="3 4" key="1">
    <citation type="submission" date="2019-09" db="EMBL/GenBank/DDBJ databases">
        <title>Genome sequencing of strain KACC 19306.</title>
        <authorList>
            <person name="Heo J."/>
            <person name="Kim S.-J."/>
            <person name="Kim J.-S."/>
            <person name="Hong S.-B."/>
            <person name="Kwon S.-W."/>
        </authorList>
    </citation>
    <scope>NUCLEOTIDE SEQUENCE [LARGE SCALE GENOMIC DNA]</scope>
    <source>
        <strain evidence="3 4">KACC 19306</strain>
    </source>
</reference>
<evidence type="ECO:0000256" key="1">
    <source>
        <dbReference type="SAM" id="MobiDB-lite"/>
    </source>
</evidence>
<dbReference type="Pfam" id="PF12697">
    <property type="entry name" value="Abhydrolase_6"/>
    <property type="match status" value="1"/>
</dbReference>
<dbReference type="KEGG" id="ail:FLP10_05205"/>
<evidence type="ECO:0000313" key="3">
    <source>
        <dbReference type="EMBL" id="QEO13888.1"/>
    </source>
</evidence>
<dbReference type="Gene3D" id="3.40.50.1820">
    <property type="entry name" value="alpha/beta hydrolase"/>
    <property type="match status" value="1"/>
</dbReference>
<gene>
    <name evidence="3" type="ORF">FLP10_05205</name>
</gene>
<dbReference type="InterPro" id="IPR029058">
    <property type="entry name" value="AB_hydrolase_fold"/>
</dbReference>
<keyword evidence="4" id="KW-1185">Reference proteome</keyword>
<dbReference type="RefSeq" id="WP_149159911.1">
    <property type="nucleotide sequence ID" value="NZ_CP043505.1"/>
</dbReference>
<dbReference type="OrthoDB" id="4276066at2"/>
<feature type="region of interest" description="Disordered" evidence="1">
    <location>
        <begin position="1"/>
        <end position="33"/>
    </location>
</feature>
<feature type="domain" description="AB hydrolase-1" evidence="2">
    <location>
        <begin position="42"/>
        <end position="280"/>
    </location>
</feature>
<organism evidence="3 4">
    <name type="scientific">Agromyces intestinalis</name>
    <dbReference type="NCBI Taxonomy" id="2592652"/>
    <lineage>
        <taxon>Bacteria</taxon>
        <taxon>Bacillati</taxon>
        <taxon>Actinomycetota</taxon>
        <taxon>Actinomycetes</taxon>
        <taxon>Micrococcales</taxon>
        <taxon>Microbacteriaceae</taxon>
        <taxon>Agromyces</taxon>
    </lineage>
</organism>
<evidence type="ECO:0000259" key="2">
    <source>
        <dbReference type="Pfam" id="PF12697"/>
    </source>
</evidence>
<keyword evidence="3" id="KW-0378">Hydrolase</keyword>
<dbReference type="GO" id="GO:0016787">
    <property type="term" value="F:hydrolase activity"/>
    <property type="evidence" value="ECO:0007669"/>
    <property type="project" value="UniProtKB-KW"/>
</dbReference>
<feature type="compositionally biased region" description="Polar residues" evidence="1">
    <location>
        <begin position="1"/>
        <end position="10"/>
    </location>
</feature>
<dbReference type="AlphaFoldDB" id="A0A5C1YE04"/>
<proteinExistence type="predicted"/>
<name>A0A5C1YE04_9MICO</name>
<accession>A0A5C1YE04</accession>